<organism evidence="1 2">
    <name type="scientific">Leptolyngbya boryana NIES-2135</name>
    <dbReference type="NCBI Taxonomy" id="1973484"/>
    <lineage>
        <taxon>Bacteria</taxon>
        <taxon>Bacillati</taxon>
        <taxon>Cyanobacteriota</taxon>
        <taxon>Cyanophyceae</taxon>
        <taxon>Leptolyngbyales</taxon>
        <taxon>Leptolyngbyaceae</taxon>
        <taxon>Leptolyngbya group</taxon>
        <taxon>Leptolyngbya</taxon>
    </lineage>
</organism>
<proteinExistence type="predicted"/>
<keyword evidence="2" id="KW-1185">Reference proteome</keyword>
<protein>
    <submittedName>
        <fullName evidence="1">Uncharacterized protein</fullName>
    </submittedName>
</protein>
<dbReference type="Proteomes" id="UP000217895">
    <property type="component" value="Plasmid Plasmid2 dna"/>
</dbReference>
<reference evidence="1 2" key="1">
    <citation type="submission" date="2017-06" db="EMBL/GenBank/DDBJ databases">
        <title>Genome sequencing of cyanobaciteial culture collection at National Institute for Environmental Studies (NIES).</title>
        <authorList>
            <person name="Hirose Y."/>
            <person name="Shimura Y."/>
            <person name="Fujisawa T."/>
            <person name="Nakamura Y."/>
            <person name="Kawachi M."/>
        </authorList>
    </citation>
    <scope>NUCLEOTIDE SEQUENCE [LARGE SCALE GENOMIC DNA]</scope>
    <source>
        <strain evidence="1 2">NIES-2135</strain>
        <plasmid evidence="2">Plasmid Plasmid2 dna</plasmid>
    </source>
</reference>
<name>A0A1Z4JTA1_LEPBY</name>
<sequence length="1074" mass="120400">MSRSFRSLKGDCPICQGDRKDCRENTATHIIHCRDLNATPMGFRFIGEDAIGFSMWVEDSENSATFQREPRRVERSQLKQTLSIEERDRQFRRICQSSGYLSTRHQQALGKRGLAPEQIEWVHQQGLLWTWAADAQIPGITAELPGVTSCGHLRRYRGIAIAIPDINGRILGAQIKPDNGKYFWVSSEKIGGVGINLPNGEVPIGVYRSKETVQSSEINLAEGFLKPLIAAQRFGLLFIGAAGGQWARSPQLFKQFLDQTAVELNTQVVVLNADAGAVQNRDVLREYRLTWELLQGWGYTVQIRWWGQVTKAACDIDELDSVGFNKAQLISVEAFEAIAAEQENLLIQELKHLLRRLTPKPKPARGFQPTPALQATAIVEYESCDRKQVWQQAVHQGYRYILDQSGTGSGKSYTTGQLSPEEFGVRQLFYLSNDHRNPTTETLQLQNGWIDLEARHGGLVTKTQPDGSERLQRASAGAAYTVAPNCNRNQLINVLRSKNVHGADTAALICGTCPLKESCTHAQGNGYGFLNQRRIALSSPKVRSHPDSLAPAIDYDYTTVLLAWDEPGHNFKVSQKIQVTISDVEALLAHLLKHCPQLLEVLSPLLIALLDLFSGASDRKFGLTHDEVISKFPQLPTLAPMLLEQALQPTLSFLNTTAQYGADLQDLPRNLRKQFLESDYTKAEQAQQQVLKQWFSDFVLILQGKIPGGYLSFHRQSLTMTLPDPRHRSIVAAAKATVFLDATLTPEELAQKLNCSIDQIFVCREQTKVSNNLKLFHITDLGRMGMQRGKQQERRLAALVDHYRSIDPTTKVIDFKKFDADGAHWRDSRGVNTFLQTKTLIIVGAPCPNLTEMLAEYSVSIGDIATEATPEFQAWLYQTIQAELIQEIGRLRSQRRPTEQLQVILITDFPIDLAAEPLKASEVTLEAATRTERLTAAIKQAVEYLQLTDQKPTQDAIAQRVGVSQGYISRQFRKLLQTLLDPIDRTHHEASSEEIAPIEMLIPVADQALADSQTPIQILETLHEVFLSWSEPAKWVEIWRHLPSPTQIKALFALLLVSKPPELDFLRNERMSSG</sequence>
<dbReference type="EMBL" id="AP018205">
    <property type="protein sequence ID" value="BAY59868.1"/>
    <property type="molecule type" value="Genomic_DNA"/>
</dbReference>
<gene>
    <name evidence="1" type="ORF">NIES2135_67450</name>
</gene>
<geneLocation type="plasmid" evidence="1">
    <name>plasmid2</name>
</geneLocation>
<dbReference type="AlphaFoldDB" id="A0A1Z4JTA1"/>
<evidence type="ECO:0000313" key="1">
    <source>
        <dbReference type="EMBL" id="BAY59868.1"/>
    </source>
</evidence>
<accession>A0A1Z4JTA1</accession>
<keyword evidence="1" id="KW-0614">Plasmid</keyword>
<evidence type="ECO:0000313" key="2">
    <source>
        <dbReference type="Proteomes" id="UP000217895"/>
    </source>
</evidence>